<protein>
    <submittedName>
        <fullName evidence="2">60S ribosomal export protein NMD3</fullName>
    </submittedName>
</protein>
<reference evidence="2" key="2">
    <citation type="submission" date="2016-06" db="UniProtKB">
        <authorList>
            <consortium name="WormBaseParasite"/>
        </authorList>
    </citation>
    <scope>IDENTIFICATION</scope>
</reference>
<dbReference type="WBParaSite" id="GPLIN_000515800">
    <property type="protein sequence ID" value="GPLIN_000515800"/>
    <property type="gene ID" value="GPLIN_000515800"/>
</dbReference>
<evidence type="ECO:0000313" key="2">
    <source>
        <dbReference type="WBParaSite" id="GPLIN_000515800"/>
    </source>
</evidence>
<keyword evidence="1" id="KW-1185">Reference proteome</keyword>
<proteinExistence type="predicted"/>
<sequence>MDDQLTITEAAIQREVNLTQQQKNVLMRMSVRNELETSLLKRCITANMYFSIKRYKDLSCRQTSGRKCEISQMGRKLHDGAVIDEILGTRDSTLGHALHYFFDANCRICKELQANKRARKCRFTRLLLLHGVVENNKQISFNCTCTAVSGGRAAINAVCKMGQLEQQVCLMGVNKPKGEHGFVTYVARYNQRTKVGVLNFDDYPIIENGYVFTLSPGESMNLSAGTDVATIPLQ</sequence>
<reference evidence="1" key="1">
    <citation type="submission" date="2014-05" db="EMBL/GenBank/DDBJ databases">
        <title>The genome and life-stage specific transcriptomes of Globodera pallida elucidate key aspects of plant parasitism by a cyst nematode.</title>
        <authorList>
            <person name="Cotton J.A."/>
            <person name="Lilley C.J."/>
            <person name="Jones L.M."/>
            <person name="Kikuchi T."/>
            <person name="Reid A.J."/>
            <person name="Thorpe P."/>
            <person name="Tsai I.J."/>
            <person name="Beasley H."/>
            <person name="Blok V."/>
            <person name="Cock P.J.A."/>
            <person name="Van den Akker S.E."/>
            <person name="Holroyd N."/>
            <person name="Hunt M."/>
            <person name="Mantelin S."/>
            <person name="Naghra H."/>
            <person name="Pain A."/>
            <person name="Palomares-Rius J.E."/>
            <person name="Zarowiecki M."/>
            <person name="Berriman M."/>
            <person name="Jones J.T."/>
            <person name="Urwin P.E."/>
        </authorList>
    </citation>
    <scope>NUCLEOTIDE SEQUENCE [LARGE SCALE GENOMIC DNA]</scope>
    <source>
        <strain evidence="1">Lindley</strain>
    </source>
</reference>
<name>A0A183BX19_GLOPA</name>
<dbReference type="AlphaFoldDB" id="A0A183BX19"/>
<organism evidence="1 2">
    <name type="scientific">Globodera pallida</name>
    <name type="common">Potato cyst nematode worm</name>
    <name type="synonym">Heterodera pallida</name>
    <dbReference type="NCBI Taxonomy" id="36090"/>
    <lineage>
        <taxon>Eukaryota</taxon>
        <taxon>Metazoa</taxon>
        <taxon>Ecdysozoa</taxon>
        <taxon>Nematoda</taxon>
        <taxon>Chromadorea</taxon>
        <taxon>Rhabditida</taxon>
        <taxon>Tylenchina</taxon>
        <taxon>Tylenchomorpha</taxon>
        <taxon>Tylenchoidea</taxon>
        <taxon>Heteroderidae</taxon>
        <taxon>Heteroderinae</taxon>
        <taxon>Globodera</taxon>
    </lineage>
</organism>
<accession>A0A183BX19</accession>
<dbReference type="Proteomes" id="UP000050741">
    <property type="component" value="Unassembled WGS sequence"/>
</dbReference>
<evidence type="ECO:0000313" key="1">
    <source>
        <dbReference type="Proteomes" id="UP000050741"/>
    </source>
</evidence>